<proteinExistence type="predicted"/>
<gene>
    <name evidence="1" type="ORF">SAMN04488068_0661</name>
</gene>
<evidence type="ECO:0008006" key="3">
    <source>
        <dbReference type="Google" id="ProtNLM"/>
    </source>
</evidence>
<dbReference type="STRING" id="490188.SAMN04488068_0661"/>
<keyword evidence="2" id="KW-1185">Reference proteome</keyword>
<dbReference type="SUPFAM" id="SSF55961">
    <property type="entry name" value="Bet v1-like"/>
    <property type="match status" value="1"/>
</dbReference>
<evidence type="ECO:0000313" key="2">
    <source>
        <dbReference type="Proteomes" id="UP000199758"/>
    </source>
</evidence>
<accession>A0A1M5KN22</accession>
<name>A0A1M5KN22_9GAMM</name>
<dbReference type="EMBL" id="FQWZ01000001">
    <property type="protein sequence ID" value="SHG54168.1"/>
    <property type="molecule type" value="Genomic_DNA"/>
</dbReference>
<reference evidence="1 2" key="1">
    <citation type="submission" date="2016-11" db="EMBL/GenBank/DDBJ databases">
        <authorList>
            <person name="Jaros S."/>
            <person name="Januszkiewicz K."/>
            <person name="Wedrychowicz H."/>
        </authorList>
    </citation>
    <scope>NUCLEOTIDE SEQUENCE [LARGE SCALE GENOMIC DNA]</scope>
    <source>
        <strain evidence="1 2">CGMCC 1.7049</strain>
    </source>
</reference>
<protein>
    <recommendedName>
        <fullName evidence="3">Ribosome association toxin RatA</fullName>
    </recommendedName>
</protein>
<evidence type="ECO:0000313" key="1">
    <source>
        <dbReference type="EMBL" id="SHG54168.1"/>
    </source>
</evidence>
<dbReference type="AlphaFoldDB" id="A0A1M5KN22"/>
<dbReference type="Gene3D" id="3.30.530.20">
    <property type="match status" value="1"/>
</dbReference>
<sequence>MGLLALSGTPAHAVIVDDLQVSQQGARYRVTMQVQLDVDADAAYAVFADLANLPRINPAVTMARALPESTLPEVRRVQTQVRLCVSFFCRTLNQVQDMRYQGLPPGGRVGAEVLADRSDLRFGRADWQLYACGDDPQRHSCLRFDAELEPRFWVPPLIGPWVIERKLRQEAIQTSQGIERLAQLPRTAATVTP</sequence>
<dbReference type="InterPro" id="IPR023393">
    <property type="entry name" value="START-like_dom_sf"/>
</dbReference>
<organism evidence="1 2">
    <name type="scientific">Hydrocarboniphaga daqingensis</name>
    <dbReference type="NCBI Taxonomy" id="490188"/>
    <lineage>
        <taxon>Bacteria</taxon>
        <taxon>Pseudomonadati</taxon>
        <taxon>Pseudomonadota</taxon>
        <taxon>Gammaproteobacteria</taxon>
        <taxon>Nevskiales</taxon>
        <taxon>Nevskiaceae</taxon>
        <taxon>Hydrocarboniphaga</taxon>
    </lineage>
</organism>
<dbReference type="Proteomes" id="UP000199758">
    <property type="component" value="Unassembled WGS sequence"/>
</dbReference>